<dbReference type="Proteomes" id="UP001057452">
    <property type="component" value="Chromosome 15"/>
</dbReference>
<evidence type="ECO:0000313" key="1">
    <source>
        <dbReference type="EMBL" id="KAI4804095.1"/>
    </source>
</evidence>
<name>A0ACB9VV47_CHAAC</name>
<evidence type="ECO:0000313" key="2">
    <source>
        <dbReference type="Proteomes" id="UP001057452"/>
    </source>
</evidence>
<dbReference type="EMBL" id="CM043799">
    <property type="protein sequence ID" value="KAI4804095.1"/>
    <property type="molecule type" value="Genomic_DNA"/>
</dbReference>
<proteinExistence type="predicted"/>
<reference evidence="1" key="1">
    <citation type="submission" date="2022-05" db="EMBL/GenBank/DDBJ databases">
        <title>Chromosome-level genome of Chaenocephalus aceratus.</title>
        <authorList>
            <person name="Park H."/>
        </authorList>
    </citation>
    <scope>NUCLEOTIDE SEQUENCE</scope>
    <source>
        <strain evidence="1">KU_202001</strain>
    </source>
</reference>
<accession>A0ACB9VV47</accession>
<keyword evidence="2" id="KW-1185">Reference proteome</keyword>
<organism evidence="1 2">
    <name type="scientific">Chaenocephalus aceratus</name>
    <name type="common">Blackfin icefish</name>
    <name type="synonym">Chaenichthys aceratus</name>
    <dbReference type="NCBI Taxonomy" id="36190"/>
    <lineage>
        <taxon>Eukaryota</taxon>
        <taxon>Metazoa</taxon>
        <taxon>Chordata</taxon>
        <taxon>Craniata</taxon>
        <taxon>Vertebrata</taxon>
        <taxon>Euteleostomi</taxon>
        <taxon>Actinopterygii</taxon>
        <taxon>Neopterygii</taxon>
        <taxon>Teleostei</taxon>
        <taxon>Neoteleostei</taxon>
        <taxon>Acanthomorphata</taxon>
        <taxon>Eupercaria</taxon>
        <taxon>Perciformes</taxon>
        <taxon>Notothenioidei</taxon>
        <taxon>Channichthyidae</taxon>
        <taxon>Chaenocephalus</taxon>
    </lineage>
</organism>
<sequence length="340" mass="39526">MEKYEKIAKIGEGSYGVVFKCRNKDTGQIVAIKKFVESEDDPIIKKIALREIRMLKQLKHANLVNLMEVFRRKRKLHLVFEYCDHTVLHELDRHPRGVPEHLVRSITWQTLKAVNFCHKQNCIHRDVKPENILITKQQVIKLSGPCDYYTDYVATRWYRAPELLVGDTQYGAPVDVWAVGCVFAELLSGVPLWPGKSDMDQLYLIRRTLGDLTPRHQQVFSSNQFFCGVSIPEPQQKEPLEQKYPNVSLQALSLMKDCLRMDPSERLSCETLLQHPYFDSLQEKSSSSQDRSGNRRTRLTRKHLPPGYLPQLTSSSIFPSLDNKKYNNNLRRFNYHLPNI</sequence>
<gene>
    <name evidence="1" type="ORF">KUCAC02_025737</name>
</gene>
<comment type="caution">
    <text evidence="1">The sequence shown here is derived from an EMBL/GenBank/DDBJ whole genome shotgun (WGS) entry which is preliminary data.</text>
</comment>
<protein>
    <submittedName>
        <fullName evidence="1">Uncharacterized protein</fullName>
    </submittedName>
</protein>